<comment type="caution">
    <text evidence="1">The sequence shown here is derived from an EMBL/GenBank/DDBJ whole genome shotgun (WGS) entry which is preliminary data.</text>
</comment>
<dbReference type="GO" id="GO:0016757">
    <property type="term" value="F:glycosyltransferase activity"/>
    <property type="evidence" value="ECO:0007669"/>
    <property type="project" value="TreeGrafter"/>
</dbReference>
<dbReference type="SUPFAM" id="SSF53756">
    <property type="entry name" value="UDP-Glycosyltransferase/glycogen phosphorylase"/>
    <property type="match status" value="1"/>
</dbReference>
<dbReference type="AlphaFoldDB" id="Q0YTS5"/>
<dbReference type="PANTHER" id="PTHR21015">
    <property type="entry name" value="UDP-N-ACETYLGLUCOSAMINE--N-ACETYLMURAMYL-(PENTAPEPTIDE) PYROPHOSPHORYL-UNDECAPRENOL N-ACETYLGLUCOSAMINE TRANSFERASE 1"/>
    <property type="match status" value="1"/>
</dbReference>
<evidence type="ECO:0000313" key="1">
    <source>
        <dbReference type="EMBL" id="EAT59826.1"/>
    </source>
</evidence>
<organism evidence="1 2">
    <name type="scientific">Chlorobium ferrooxidans DSM 13031</name>
    <dbReference type="NCBI Taxonomy" id="377431"/>
    <lineage>
        <taxon>Bacteria</taxon>
        <taxon>Pseudomonadati</taxon>
        <taxon>Chlorobiota</taxon>
        <taxon>Chlorobiia</taxon>
        <taxon>Chlorobiales</taxon>
        <taxon>Chlorobiaceae</taxon>
        <taxon>Chlorobium/Pelodictyon group</taxon>
        <taxon>Chlorobium</taxon>
    </lineage>
</organism>
<reference evidence="1 2" key="2">
    <citation type="submission" date="2006-07" db="EMBL/GenBank/DDBJ databases">
        <title>Sequencing of the draft genome and assembly of Chlorobium ferroxidans DSM 13031.</title>
        <authorList>
            <consortium name="US DOE Joint Genome Institute (JGI-PGF)"/>
            <person name="Copeland A."/>
            <person name="Lucas S."/>
            <person name="Lapidus A."/>
            <person name="Barry K."/>
            <person name="Glavina del Rio T."/>
            <person name="Dalin E."/>
            <person name="Tice H."/>
            <person name="Bruce D."/>
            <person name="Pitluck S."/>
            <person name="Richardson P."/>
        </authorList>
    </citation>
    <scope>NUCLEOTIDE SEQUENCE [LARGE SCALE GENOMIC DNA]</scope>
    <source>
        <strain evidence="1 2">DSM 13031</strain>
    </source>
</reference>
<dbReference type="EMBL" id="AASE01000002">
    <property type="protein sequence ID" value="EAT59826.1"/>
    <property type="molecule type" value="Genomic_DNA"/>
</dbReference>
<dbReference type="Proteomes" id="UP000004162">
    <property type="component" value="Unassembled WGS sequence"/>
</dbReference>
<proteinExistence type="predicted"/>
<sequence>MMVSSHSNHKVLFLNEASSLIGMGHIVRSQVLARIMCSRGYRISGITLGDRKAVSFAEERAKRENFEWPVRIAQDIRQAIESLSNDRPSVILMDGSFVSPSVLERCAGIGVPTVVLDYFISEPPMPAAVINLIDHHPASISGEQPSRECKTYCEGPQYAIIRNEFIEARARRTARGERATVKNILIAFGGADPSGNSHRAFEMILQWPGEFVVDLIIGPLFTSKIEPSAAGLQNRCVIREHKSPERMGELFEDADLLFCGGGGTLLEALCVGVPAIVIAQNDAELRHARSLADRHACLISGDADWEFVNRIENRRKLSVSARGCIDGRGAERICDIIEQQLN</sequence>
<dbReference type="Gene3D" id="3.40.50.11190">
    <property type="match status" value="1"/>
</dbReference>
<accession>Q0YTS5</accession>
<evidence type="ECO:0000313" key="2">
    <source>
        <dbReference type="Proteomes" id="UP000004162"/>
    </source>
</evidence>
<keyword evidence="2" id="KW-1185">Reference proteome</keyword>
<reference evidence="1 2" key="1">
    <citation type="submission" date="2006-07" db="EMBL/GenBank/DDBJ databases">
        <title>Annotation of the draft genome assembly of Chlorobium ferroxidans DSM 13031.</title>
        <authorList>
            <consortium name="US DOE Joint Genome Institute (JGI-ORNL)"/>
            <person name="Larimer F."/>
            <person name="Land M."/>
            <person name="Hauser L."/>
        </authorList>
    </citation>
    <scope>NUCLEOTIDE SEQUENCE [LARGE SCALE GENOMIC DNA]</scope>
    <source>
        <strain evidence="1 2">DSM 13031</strain>
    </source>
</reference>
<dbReference type="PANTHER" id="PTHR21015:SF22">
    <property type="entry name" value="GLYCOSYLTRANSFERASE"/>
    <property type="match status" value="1"/>
</dbReference>
<name>Q0YTS5_9CHLB</name>
<keyword evidence="1" id="KW-0808">Transferase</keyword>
<gene>
    <name evidence="1" type="ORF">CferDRAFT_1833</name>
</gene>
<protein>
    <submittedName>
        <fullName evidence="1">Spore coat polysaccharide biosynthesis protein predicted glycosyltransferase-like</fullName>
    </submittedName>
</protein>
<dbReference type="Gene3D" id="3.40.50.2000">
    <property type="entry name" value="Glycogen Phosphorylase B"/>
    <property type="match status" value="1"/>
</dbReference>